<reference evidence="1 2" key="1">
    <citation type="submission" date="2024-06" db="EMBL/GenBank/DDBJ databases">
        <title>Complete genome of Phlyctema vagabunda strain 19-DSS-EL-015.</title>
        <authorList>
            <person name="Fiorenzani C."/>
        </authorList>
    </citation>
    <scope>NUCLEOTIDE SEQUENCE [LARGE SCALE GENOMIC DNA]</scope>
    <source>
        <strain evidence="1 2">19-DSS-EL-015</strain>
    </source>
</reference>
<proteinExistence type="predicted"/>
<accession>A0ABR4PC02</accession>
<comment type="caution">
    <text evidence="1">The sequence shown here is derived from an EMBL/GenBank/DDBJ whole genome shotgun (WGS) entry which is preliminary data.</text>
</comment>
<sequence length="40" mass="4643">MKGYGGMWVCLGAVSPFERDIDMIKMMMEFRIQSCCLAHR</sequence>
<dbReference type="Proteomes" id="UP001629113">
    <property type="component" value="Unassembled WGS sequence"/>
</dbReference>
<evidence type="ECO:0000313" key="1">
    <source>
        <dbReference type="EMBL" id="KAL3420836.1"/>
    </source>
</evidence>
<keyword evidence="2" id="KW-1185">Reference proteome</keyword>
<organism evidence="1 2">
    <name type="scientific">Phlyctema vagabunda</name>
    <dbReference type="NCBI Taxonomy" id="108571"/>
    <lineage>
        <taxon>Eukaryota</taxon>
        <taxon>Fungi</taxon>
        <taxon>Dikarya</taxon>
        <taxon>Ascomycota</taxon>
        <taxon>Pezizomycotina</taxon>
        <taxon>Leotiomycetes</taxon>
        <taxon>Helotiales</taxon>
        <taxon>Dermateaceae</taxon>
        <taxon>Phlyctema</taxon>
    </lineage>
</organism>
<evidence type="ECO:0000313" key="2">
    <source>
        <dbReference type="Proteomes" id="UP001629113"/>
    </source>
</evidence>
<dbReference type="EMBL" id="JBFCZG010000006">
    <property type="protein sequence ID" value="KAL3420836.1"/>
    <property type="molecule type" value="Genomic_DNA"/>
</dbReference>
<protein>
    <submittedName>
        <fullName evidence="1">Uncharacterized protein</fullName>
    </submittedName>
</protein>
<gene>
    <name evidence="1" type="ORF">PVAG01_07281</name>
</gene>
<name>A0ABR4PC02_9HELO</name>